<dbReference type="Proteomes" id="UP000041254">
    <property type="component" value="Unassembled WGS sequence"/>
</dbReference>
<organism evidence="1 2">
    <name type="scientific">Vitrella brassicaformis (strain CCMP3155)</name>
    <dbReference type="NCBI Taxonomy" id="1169540"/>
    <lineage>
        <taxon>Eukaryota</taxon>
        <taxon>Sar</taxon>
        <taxon>Alveolata</taxon>
        <taxon>Colpodellida</taxon>
        <taxon>Vitrellaceae</taxon>
        <taxon>Vitrella</taxon>
    </lineage>
</organism>
<name>A0A0G4EUI1_VITBC</name>
<protein>
    <submittedName>
        <fullName evidence="1">Uncharacterized protein</fullName>
    </submittedName>
</protein>
<dbReference type="InParanoid" id="A0A0G4EUI1"/>
<gene>
    <name evidence="1" type="ORF">Vbra_8191</name>
</gene>
<dbReference type="VEuPathDB" id="CryptoDB:Vbra_8191"/>
<dbReference type="PhylomeDB" id="A0A0G4EUI1"/>
<keyword evidence="2" id="KW-1185">Reference proteome</keyword>
<sequence length="339" mass="38501">MPLSEPVGTLSCIHPPEFQVLVLPNLNVRALAHARSVCRALLKEVVTDAEIDRRLSATDSDPDRQLSFDVNGRDNKLFVLYRLLRDGGEWSGWGELLRVLHGTGEVELPLVFGDEDVSRPEIRGLFAEARGDHAGLERAQQELLRRKINALNTNSNRDRNLWFYIGFFCIGRDRRHCQHSRCGAIDIYRRDAGHADLGMAMRCHLLSHFGRPLVELEGRNYAWAFGTRGDFWLIRLYATPTRTYVELINVLSPERWPSSPLSFGDPAVPCIESPNVADRLQRAMPHLSGPQLPPCVVRLYGWAETYVREHAAAHIDMGRTFLRFWARRKTELQQGEGGA</sequence>
<proteinExistence type="predicted"/>
<evidence type="ECO:0000313" key="2">
    <source>
        <dbReference type="Proteomes" id="UP000041254"/>
    </source>
</evidence>
<dbReference type="AlphaFoldDB" id="A0A0G4EUI1"/>
<evidence type="ECO:0000313" key="1">
    <source>
        <dbReference type="EMBL" id="CEM01746.1"/>
    </source>
</evidence>
<dbReference type="EMBL" id="CDMY01000309">
    <property type="protein sequence ID" value="CEM01746.1"/>
    <property type="molecule type" value="Genomic_DNA"/>
</dbReference>
<reference evidence="1 2" key="1">
    <citation type="submission" date="2014-11" db="EMBL/GenBank/DDBJ databases">
        <authorList>
            <person name="Zhu J."/>
            <person name="Qi W."/>
            <person name="Song R."/>
        </authorList>
    </citation>
    <scope>NUCLEOTIDE SEQUENCE [LARGE SCALE GENOMIC DNA]</scope>
</reference>
<accession>A0A0G4EUI1</accession>